<accession>A0A109QK56</accession>
<proteinExistence type="predicted"/>
<organism evidence="1 2">
    <name type="scientific">Thermus parvatiensis</name>
    <dbReference type="NCBI Taxonomy" id="456163"/>
    <lineage>
        <taxon>Bacteria</taxon>
        <taxon>Thermotogati</taxon>
        <taxon>Deinococcota</taxon>
        <taxon>Deinococci</taxon>
        <taxon>Thermales</taxon>
        <taxon>Thermaceae</taxon>
        <taxon>Thermus</taxon>
    </lineage>
</organism>
<gene>
    <name evidence="1" type="ORF">AV541_10725</name>
</gene>
<protein>
    <submittedName>
        <fullName evidence="1">Uncharacterized protein</fullName>
    </submittedName>
</protein>
<dbReference type="EMBL" id="CP014142">
    <property type="protein sequence ID" value="AMA76372.1"/>
    <property type="molecule type" value="Genomic_DNA"/>
</dbReference>
<evidence type="ECO:0000313" key="2">
    <source>
        <dbReference type="Proteomes" id="UP000061630"/>
    </source>
</evidence>
<keyword evidence="1" id="KW-0614">Plasmid</keyword>
<geneLocation type="plasmid" evidence="1 2">
    <name>pTP143</name>
</geneLocation>
<dbReference type="AlphaFoldDB" id="A0A109QK56"/>
<sequence>MGCPNEAGEASFGPRGCLEAATKVNWGTLPGHGRGYPSPQRGWRVDRRRFLSGAGLFWRREAFPWAGPRGARPRG</sequence>
<dbReference type="Proteomes" id="UP000061630">
    <property type="component" value="Plasmid pTP143"/>
</dbReference>
<evidence type="ECO:0000313" key="1">
    <source>
        <dbReference type="EMBL" id="AMA76372.1"/>
    </source>
</evidence>
<name>A0A109QK56_9DEIN</name>
<reference evidence="1 2" key="1">
    <citation type="submission" date="2016-01" db="EMBL/GenBank/DDBJ databases">
        <title>Genome sequence of Thermus parvatiensis, a thermophile isolated from a hot water spring.</title>
        <authorList>
            <person name="Tripathi C."/>
            <person name="Lal R."/>
        </authorList>
    </citation>
    <scope>NUCLEOTIDE SEQUENCE [LARGE SCALE GENOMIC DNA]</scope>
    <source>
        <strain evidence="1 2">RL</strain>
        <plasmid evidence="1 2">pTP143</plasmid>
    </source>
</reference>
<dbReference type="KEGG" id="tpar:AV541_10725"/>